<dbReference type="GO" id="GO:0003723">
    <property type="term" value="F:RNA binding"/>
    <property type="evidence" value="ECO:0007669"/>
    <property type="project" value="UniProtKB-KW"/>
</dbReference>
<evidence type="ECO:0000256" key="1">
    <source>
        <dbReference type="PROSITE-ProRule" id="PRU00182"/>
    </source>
</evidence>
<keyword evidence="1" id="KW-0694">RNA-binding</keyword>
<feature type="region of interest" description="Disordered" evidence="2">
    <location>
        <begin position="90"/>
        <end position="137"/>
    </location>
</feature>
<evidence type="ECO:0000256" key="2">
    <source>
        <dbReference type="SAM" id="MobiDB-lite"/>
    </source>
</evidence>
<name>A0A376AJN1_9HYPH</name>
<dbReference type="Gene3D" id="3.10.290.10">
    <property type="entry name" value="RNA-binding S4 domain"/>
    <property type="match status" value="1"/>
</dbReference>
<evidence type="ECO:0000313" key="5">
    <source>
        <dbReference type="Proteomes" id="UP000254764"/>
    </source>
</evidence>
<dbReference type="InterPro" id="IPR002942">
    <property type="entry name" value="S4_RNA-bd"/>
</dbReference>
<accession>A0A376AJN1</accession>
<dbReference type="PROSITE" id="PS50889">
    <property type="entry name" value="S4"/>
    <property type="match status" value="1"/>
</dbReference>
<keyword evidence="5" id="KW-1185">Reference proteome</keyword>
<dbReference type="EMBL" id="UEYP01000005">
    <property type="protein sequence ID" value="SSC67867.1"/>
    <property type="molecule type" value="Genomic_DNA"/>
</dbReference>
<reference evidence="5" key="1">
    <citation type="submission" date="2018-07" db="EMBL/GenBank/DDBJ databases">
        <authorList>
            <person name="Peiro R."/>
            <person name="Begona"/>
            <person name="Cbmso G."/>
            <person name="Lopez M."/>
            <person name="Gonzalez S."/>
        </authorList>
    </citation>
    <scope>NUCLEOTIDE SEQUENCE [LARGE SCALE GENOMIC DNA]</scope>
</reference>
<dbReference type="Pfam" id="PF01479">
    <property type="entry name" value="S4"/>
    <property type="match status" value="1"/>
</dbReference>
<dbReference type="STRING" id="1336235.GCA_000518785_02965"/>
<dbReference type="SMART" id="SM00363">
    <property type="entry name" value="S4"/>
    <property type="match status" value="1"/>
</dbReference>
<organism evidence="4 5">
    <name type="scientific">Ciceribacter selenitireducens ATCC BAA-1503</name>
    <dbReference type="NCBI Taxonomy" id="1336235"/>
    <lineage>
        <taxon>Bacteria</taxon>
        <taxon>Pseudomonadati</taxon>
        <taxon>Pseudomonadota</taxon>
        <taxon>Alphaproteobacteria</taxon>
        <taxon>Hyphomicrobiales</taxon>
        <taxon>Rhizobiaceae</taxon>
        <taxon>Ciceribacter</taxon>
    </lineage>
</organism>
<protein>
    <recommendedName>
        <fullName evidence="3">RNA-binding S4 domain-containing protein</fullName>
    </recommendedName>
</protein>
<dbReference type="InterPro" id="IPR036986">
    <property type="entry name" value="S4_RNA-bd_sf"/>
</dbReference>
<dbReference type="AlphaFoldDB" id="A0A376AJN1"/>
<proteinExistence type="predicted"/>
<gene>
    <name evidence="4" type="ORF">RHIZ70_3575</name>
</gene>
<dbReference type="CDD" id="cd00165">
    <property type="entry name" value="S4"/>
    <property type="match status" value="1"/>
</dbReference>
<evidence type="ECO:0000259" key="3">
    <source>
        <dbReference type="SMART" id="SM00363"/>
    </source>
</evidence>
<feature type="domain" description="RNA-binding S4" evidence="3">
    <location>
        <begin position="12"/>
        <end position="74"/>
    </location>
</feature>
<dbReference type="RefSeq" id="WP_115670412.1">
    <property type="nucleotide sequence ID" value="NZ_UEYP01000005.1"/>
</dbReference>
<dbReference type="Proteomes" id="UP000254764">
    <property type="component" value="Unassembled WGS sequence"/>
</dbReference>
<evidence type="ECO:0000313" key="4">
    <source>
        <dbReference type="EMBL" id="SSC67867.1"/>
    </source>
</evidence>
<sequence length="137" mass="15499">MDDKRPQTGSRQRIDKWLLFARVTKSRSLAQERVSGGHVRINGQIVRQSSHMIGPGDRIEVALQKRDIVLLVAKPGERRGPFEQARLLYEDITPPPSEEDKLGPLEQAARLPGSGRPTKKERRAIDRLQPGETWSDD</sequence>
<dbReference type="OrthoDB" id="9797176at2"/>
<dbReference type="SUPFAM" id="SSF55174">
    <property type="entry name" value="Alpha-L RNA-binding motif"/>
    <property type="match status" value="1"/>
</dbReference>